<dbReference type="AlphaFoldDB" id="F0YSE2"/>
<comment type="similarity">
    <text evidence="1 4">Belongs to the eukaryotic ribosomal protein eL29 family.</text>
</comment>
<dbReference type="FunCoup" id="F0YSE2">
    <property type="interactions" value="287"/>
</dbReference>
<keyword evidence="7" id="KW-1185">Reference proteome</keyword>
<dbReference type="OrthoDB" id="996720at2759"/>
<feature type="region of interest" description="Disordered" evidence="5">
    <location>
        <begin position="1"/>
        <end position="32"/>
    </location>
</feature>
<evidence type="ECO:0000256" key="5">
    <source>
        <dbReference type="SAM" id="MobiDB-lite"/>
    </source>
</evidence>
<dbReference type="GeneID" id="20218969"/>
<dbReference type="RefSeq" id="XP_009043334.1">
    <property type="nucleotide sequence ID" value="XM_009045086.1"/>
</dbReference>
<evidence type="ECO:0000256" key="4">
    <source>
        <dbReference type="RuleBase" id="RU364026"/>
    </source>
</evidence>
<evidence type="ECO:0000313" key="6">
    <source>
        <dbReference type="EMBL" id="EGB01967.1"/>
    </source>
</evidence>
<evidence type="ECO:0000256" key="2">
    <source>
        <dbReference type="ARBA" id="ARBA00022980"/>
    </source>
</evidence>
<protein>
    <recommendedName>
        <fullName evidence="4">60S ribosomal protein L29</fullName>
    </recommendedName>
</protein>
<dbReference type="PANTHER" id="PTHR12884">
    <property type="entry name" value="60S RIBOSOMAL PROTEIN L29"/>
    <property type="match status" value="1"/>
</dbReference>
<evidence type="ECO:0000313" key="7">
    <source>
        <dbReference type="Proteomes" id="UP000002729"/>
    </source>
</evidence>
<dbReference type="GO" id="GO:0003735">
    <property type="term" value="F:structural constituent of ribosome"/>
    <property type="evidence" value="ECO:0007669"/>
    <property type="project" value="UniProtKB-UniRule"/>
</dbReference>
<dbReference type="KEGG" id="aaf:AURANDRAFT_18340"/>
<dbReference type="InParanoid" id="F0YSE2"/>
<dbReference type="Pfam" id="PF01779">
    <property type="entry name" value="Ribosomal_L29e"/>
    <property type="match status" value="1"/>
</dbReference>
<feature type="non-terminal residue" evidence="6">
    <location>
        <position position="58"/>
    </location>
</feature>
<evidence type="ECO:0000256" key="3">
    <source>
        <dbReference type="ARBA" id="ARBA00023274"/>
    </source>
</evidence>
<evidence type="ECO:0000256" key="1">
    <source>
        <dbReference type="ARBA" id="ARBA00010247"/>
    </source>
</evidence>
<keyword evidence="3 4" id="KW-0687">Ribonucleoprotein</keyword>
<proteinExistence type="inferred from homology"/>
<accession>F0YSE2</accession>
<feature type="compositionally biased region" description="Basic residues" evidence="5">
    <location>
        <begin position="1"/>
        <end position="12"/>
    </location>
</feature>
<dbReference type="GO" id="GO:0022625">
    <property type="term" value="C:cytosolic large ribosomal subunit"/>
    <property type="evidence" value="ECO:0007669"/>
    <property type="project" value="TreeGrafter"/>
</dbReference>
<gene>
    <name evidence="6" type="ORF">AURANDRAFT_18340</name>
</gene>
<dbReference type="PANTHER" id="PTHR12884:SF0">
    <property type="entry name" value="60S RIBOSOMAL PROTEIN L29"/>
    <property type="match status" value="1"/>
</dbReference>
<reference evidence="6 7" key="1">
    <citation type="journal article" date="2011" name="Proc. Natl. Acad. Sci. U.S.A.">
        <title>Niche of harmful alga Aureococcus anophagefferens revealed through ecogenomics.</title>
        <authorList>
            <person name="Gobler C.J."/>
            <person name="Berry D.L."/>
            <person name="Dyhrman S.T."/>
            <person name="Wilhelm S.W."/>
            <person name="Salamov A."/>
            <person name="Lobanov A.V."/>
            <person name="Zhang Y."/>
            <person name="Collier J.L."/>
            <person name="Wurch L.L."/>
            <person name="Kustka A.B."/>
            <person name="Dill B.D."/>
            <person name="Shah M."/>
            <person name="VerBerkmoes N.C."/>
            <person name="Kuo A."/>
            <person name="Terry A."/>
            <person name="Pangilinan J."/>
            <person name="Lindquist E.A."/>
            <person name="Lucas S."/>
            <person name="Paulsen I.T."/>
            <person name="Hattenrath-Lehmann T.K."/>
            <person name="Talmage S.C."/>
            <person name="Walker E.A."/>
            <person name="Koch F."/>
            <person name="Burson A.M."/>
            <person name="Marcoval M.A."/>
            <person name="Tang Y.Z."/>
            <person name="Lecleir G.R."/>
            <person name="Coyne K.J."/>
            <person name="Berg G.M."/>
            <person name="Bertrand E.M."/>
            <person name="Saito M.A."/>
            <person name="Gladyshev V.N."/>
            <person name="Grigoriev I.V."/>
        </authorList>
    </citation>
    <scope>NUCLEOTIDE SEQUENCE [LARGE SCALE GENOMIC DNA]</scope>
    <source>
        <strain evidence="7">CCMP 1984</strain>
    </source>
</reference>
<dbReference type="GO" id="GO:0002181">
    <property type="term" value="P:cytoplasmic translation"/>
    <property type="evidence" value="ECO:0007669"/>
    <property type="project" value="TreeGrafter"/>
</dbReference>
<name>F0YSE2_AURAN</name>
<dbReference type="EMBL" id="GL833952">
    <property type="protein sequence ID" value="EGB01967.1"/>
    <property type="molecule type" value="Genomic_DNA"/>
</dbReference>
<dbReference type="InterPro" id="IPR002673">
    <property type="entry name" value="Ribosomal_eL29"/>
</dbReference>
<dbReference type="Proteomes" id="UP000002729">
    <property type="component" value="Unassembled WGS sequence"/>
</dbReference>
<dbReference type="Gene3D" id="6.10.140.1730">
    <property type="match status" value="1"/>
</dbReference>
<sequence>MVKQKNHTARNKTVKEHARGIKKARRPRHELSLKGIDPKALRNRKFSLRWNKGGRPSV</sequence>
<organism evidence="7">
    <name type="scientific">Aureococcus anophagefferens</name>
    <name type="common">Harmful bloom alga</name>
    <dbReference type="NCBI Taxonomy" id="44056"/>
    <lineage>
        <taxon>Eukaryota</taxon>
        <taxon>Sar</taxon>
        <taxon>Stramenopiles</taxon>
        <taxon>Ochrophyta</taxon>
        <taxon>Pelagophyceae</taxon>
        <taxon>Pelagomonadales</taxon>
        <taxon>Pelagomonadaceae</taxon>
        <taxon>Aureococcus</taxon>
    </lineage>
</organism>
<keyword evidence="2 4" id="KW-0689">Ribosomal protein</keyword>